<feature type="transmembrane region" description="Helical" evidence="1">
    <location>
        <begin position="67"/>
        <end position="88"/>
    </location>
</feature>
<keyword evidence="1" id="KW-0812">Transmembrane</keyword>
<accession>A0A9X2YQP2</accession>
<sequence length="89" mass="9523">MRNELVAGIGGLVIGHVLWLIGISLATGTSDISFWVLLVAAVSLLLGVAAGVLGWRHFQRKSHVWAAFLWCLPAAPVLFSIIVLGVTYL</sequence>
<reference evidence="2" key="2">
    <citation type="journal article" date="2022" name="BMC Genomics">
        <title>Comparative genome analysis of mycobacteria focusing on tRNA and non-coding RNA.</title>
        <authorList>
            <person name="Behra P.R.K."/>
            <person name="Pettersson B.M.F."/>
            <person name="Ramesh M."/>
            <person name="Das S."/>
            <person name="Dasgupta S."/>
            <person name="Kirsebom L.A."/>
        </authorList>
    </citation>
    <scope>NUCLEOTIDE SEQUENCE</scope>
    <source>
        <strain evidence="2">DSM 44615</strain>
    </source>
</reference>
<dbReference type="AlphaFoldDB" id="A0A9X2YQP2"/>
<reference evidence="2" key="1">
    <citation type="submission" date="2020-07" db="EMBL/GenBank/DDBJ databases">
        <authorList>
            <person name="Pettersson B.M.F."/>
            <person name="Behra P.R.K."/>
            <person name="Ramesh M."/>
            <person name="Das S."/>
            <person name="Dasgupta S."/>
            <person name="Kirsebom L.A."/>
        </authorList>
    </citation>
    <scope>NUCLEOTIDE SEQUENCE</scope>
    <source>
        <strain evidence="2">DSM 44615</strain>
    </source>
</reference>
<keyword evidence="1" id="KW-0472">Membrane</keyword>
<evidence type="ECO:0000313" key="2">
    <source>
        <dbReference type="EMBL" id="MCV7170892.1"/>
    </source>
</evidence>
<keyword evidence="3" id="KW-1185">Reference proteome</keyword>
<dbReference type="Proteomes" id="UP001140293">
    <property type="component" value="Unassembled WGS sequence"/>
</dbReference>
<feature type="transmembrane region" description="Helical" evidence="1">
    <location>
        <begin position="32"/>
        <end position="55"/>
    </location>
</feature>
<feature type="transmembrane region" description="Helical" evidence="1">
    <location>
        <begin position="5"/>
        <end position="26"/>
    </location>
</feature>
<keyword evidence="1" id="KW-1133">Transmembrane helix</keyword>
<evidence type="ECO:0000313" key="3">
    <source>
        <dbReference type="Proteomes" id="UP001140293"/>
    </source>
</evidence>
<evidence type="ECO:0000256" key="1">
    <source>
        <dbReference type="SAM" id="Phobius"/>
    </source>
</evidence>
<name>A0A9X2YQP2_9MYCO</name>
<organism evidence="2 3">
    <name type="scientific">[Mycobacterium] manitobense</name>
    <dbReference type="NCBI Taxonomy" id="190147"/>
    <lineage>
        <taxon>Bacteria</taxon>
        <taxon>Bacillati</taxon>
        <taxon>Actinomycetota</taxon>
        <taxon>Actinomycetes</taxon>
        <taxon>Mycobacteriales</taxon>
        <taxon>Mycobacteriaceae</taxon>
        <taxon>Mycolicibacterium</taxon>
    </lineage>
</organism>
<proteinExistence type="predicted"/>
<gene>
    <name evidence="2" type="ORF">H7I41_13320</name>
</gene>
<dbReference type="EMBL" id="JACKSJ010000104">
    <property type="protein sequence ID" value="MCV7170892.1"/>
    <property type="molecule type" value="Genomic_DNA"/>
</dbReference>
<dbReference type="RefSeq" id="WP_264013080.1">
    <property type="nucleotide sequence ID" value="NZ_JACKSJ010000104.1"/>
</dbReference>
<evidence type="ECO:0008006" key="4">
    <source>
        <dbReference type="Google" id="ProtNLM"/>
    </source>
</evidence>
<comment type="caution">
    <text evidence="2">The sequence shown here is derived from an EMBL/GenBank/DDBJ whole genome shotgun (WGS) entry which is preliminary data.</text>
</comment>
<protein>
    <recommendedName>
        <fullName evidence="4">Transmembrane protein</fullName>
    </recommendedName>
</protein>